<protein>
    <submittedName>
        <fullName evidence="1">Uncharacterized protein</fullName>
    </submittedName>
</protein>
<keyword evidence="2" id="KW-1185">Reference proteome</keyword>
<accession>A0ABW3FN13</accession>
<organism evidence="1 2">
    <name type="scientific">Pseudahrensia aquimaris</name>
    <dbReference type="NCBI Taxonomy" id="744461"/>
    <lineage>
        <taxon>Bacteria</taxon>
        <taxon>Pseudomonadati</taxon>
        <taxon>Pseudomonadota</taxon>
        <taxon>Alphaproteobacteria</taxon>
        <taxon>Hyphomicrobiales</taxon>
        <taxon>Ahrensiaceae</taxon>
        <taxon>Pseudahrensia</taxon>
    </lineage>
</organism>
<proteinExistence type="predicted"/>
<sequence length="153" mass="16658">MAASVYAVPAEASERAYFKSVQGNWSGSGEIVAGKYKNTRFTCKFTGNVPRGLGMDISGKCRVGLFTQEMSARITKRGKSYRGQFLDGAKGKGLDIVSGRLKSNKLIVGINRKKLNGTMVANMKNRNKMHITISVRGNSNKLIPVIGLTLNRT</sequence>
<gene>
    <name evidence="1" type="ORF">ACFQ14_14065</name>
</gene>
<reference evidence="2" key="1">
    <citation type="journal article" date="2019" name="Int. J. Syst. Evol. Microbiol.">
        <title>The Global Catalogue of Microorganisms (GCM) 10K type strain sequencing project: providing services to taxonomists for standard genome sequencing and annotation.</title>
        <authorList>
            <consortium name="The Broad Institute Genomics Platform"/>
            <consortium name="The Broad Institute Genome Sequencing Center for Infectious Disease"/>
            <person name="Wu L."/>
            <person name="Ma J."/>
        </authorList>
    </citation>
    <scope>NUCLEOTIDE SEQUENCE [LARGE SCALE GENOMIC DNA]</scope>
    <source>
        <strain evidence="2">CCUG 60023</strain>
    </source>
</reference>
<dbReference type="EMBL" id="JBHTJV010000013">
    <property type="protein sequence ID" value="MFD0917532.1"/>
    <property type="molecule type" value="Genomic_DNA"/>
</dbReference>
<dbReference type="RefSeq" id="WP_377213442.1">
    <property type="nucleotide sequence ID" value="NZ_JBHTJV010000013.1"/>
</dbReference>
<dbReference type="Proteomes" id="UP001597101">
    <property type="component" value="Unassembled WGS sequence"/>
</dbReference>
<comment type="caution">
    <text evidence="1">The sequence shown here is derived from an EMBL/GenBank/DDBJ whole genome shotgun (WGS) entry which is preliminary data.</text>
</comment>
<evidence type="ECO:0000313" key="2">
    <source>
        <dbReference type="Proteomes" id="UP001597101"/>
    </source>
</evidence>
<name>A0ABW3FN13_9HYPH</name>
<evidence type="ECO:0000313" key="1">
    <source>
        <dbReference type="EMBL" id="MFD0917532.1"/>
    </source>
</evidence>